<name>A0A7L4YPE4_9ACTN</name>
<proteinExistence type="predicted"/>
<dbReference type="KEGG" id="eke:EK0264_12495"/>
<evidence type="ECO:0000313" key="2">
    <source>
        <dbReference type="Proteomes" id="UP000463857"/>
    </source>
</evidence>
<dbReference type="AlphaFoldDB" id="A0A7L4YPE4"/>
<dbReference type="InParanoid" id="A0A7L4YPE4"/>
<gene>
    <name evidence="1" type="ORF">EK0264_12495</name>
</gene>
<keyword evidence="2" id="KW-1185">Reference proteome</keyword>
<accession>A0A7L4YPE4</accession>
<organism evidence="1 2">
    <name type="scientific">Epidermidibacterium keratini</name>
    <dbReference type="NCBI Taxonomy" id="1891644"/>
    <lineage>
        <taxon>Bacteria</taxon>
        <taxon>Bacillati</taxon>
        <taxon>Actinomycetota</taxon>
        <taxon>Actinomycetes</taxon>
        <taxon>Sporichthyales</taxon>
        <taxon>Sporichthyaceae</taxon>
        <taxon>Epidermidibacterium</taxon>
    </lineage>
</organism>
<dbReference type="Proteomes" id="UP000463857">
    <property type="component" value="Chromosome"/>
</dbReference>
<dbReference type="RefSeq" id="WP_159546091.1">
    <property type="nucleotide sequence ID" value="NZ_CP047156.1"/>
</dbReference>
<dbReference type="EMBL" id="CP047156">
    <property type="protein sequence ID" value="QHC01026.1"/>
    <property type="molecule type" value="Genomic_DNA"/>
</dbReference>
<dbReference type="OrthoDB" id="3923306at2"/>
<protein>
    <submittedName>
        <fullName evidence="1">Uncharacterized protein</fullName>
    </submittedName>
</protein>
<reference evidence="1 2" key="1">
    <citation type="journal article" date="2018" name="Int. J. Syst. Evol. Microbiol.">
        <title>Epidermidibacterium keratini gen. nov., sp. nov., a member of the family Sporichthyaceae, isolated from keratin epidermis.</title>
        <authorList>
            <person name="Lee D.G."/>
            <person name="Trujillo M.E."/>
            <person name="Kang S."/>
            <person name="Nam J.J."/>
            <person name="Kim Y.J."/>
        </authorList>
    </citation>
    <scope>NUCLEOTIDE SEQUENCE [LARGE SCALE GENOMIC DNA]</scope>
    <source>
        <strain evidence="1 2">EPI-7</strain>
    </source>
</reference>
<sequence length="666" mass="73366">MTSDLANIKAWWKKLGDDGFVVLPPPTRDRYTQGEGHEDATELLAERGLPTDTSYAFWQWQSQEAALGSGKDLIAPLLLHWGGDHAVVKAGLGSGPEGYEITDGGPQSAFALDRVTVRGADGLPDPSDEAGVRQFLDELDEPLDRRTLPFRYRPLTDAEDDWLHARLAQTSDLERRGEFFNALALRNADRAEDADGLQAAWREQYAGDLTEYAEWSQLLVSLLRHEHRDVWEIVREIGPAAGMALAAAPSERSVAELARLTLDGPAGPAGDWLSAYAELHEVDLMTAAAAVGSELAEGGAESETWSRLHHRLSWSLVDAWEAEALDRQQAAAIANVRIAANDNLPRELRSVAAREVAGALPSLRDQAAEGDSAQQIAPDYTAAQLGADLERIDDADLLAGTGPVLTQYEGGLNDTWNDYRELSDADITWLHAQVADPQTEMQGLGYCLELLYSHGVATVEDVEALRRRWKSDLAKKYETTYVEWRHPLVTLTCLALDLGDPLGAELEKWWAKPTPKWKVNLRLLTFLGAPTDGKAAELWSFVESGEYDEGQLLTWVLARARLDDRRPVDVADELFASDVRAHDVEKTLIAVVDPRQPLWSNGIGNSVGWWHRIVEVADDPALSATAREAALRIAGQHWMIAHPDSARGVLPTDIDAASQWYADRTT</sequence>
<evidence type="ECO:0000313" key="1">
    <source>
        <dbReference type="EMBL" id="QHC01026.1"/>
    </source>
</evidence>